<feature type="transmembrane region" description="Helical" evidence="7">
    <location>
        <begin position="86"/>
        <end position="113"/>
    </location>
</feature>
<feature type="region of interest" description="Disordered" evidence="6">
    <location>
        <begin position="338"/>
        <end position="403"/>
    </location>
</feature>
<evidence type="ECO:0000313" key="8">
    <source>
        <dbReference type="EMBL" id="KAI3404220.2"/>
    </source>
</evidence>
<evidence type="ECO:0000256" key="4">
    <source>
        <dbReference type="ARBA" id="ARBA00023136"/>
    </source>
</evidence>
<comment type="subcellular location">
    <subcellularLocation>
        <location evidence="1">Membrane</location>
        <topology evidence="1">Multi-pass membrane protein</topology>
    </subcellularLocation>
</comment>
<evidence type="ECO:0000256" key="3">
    <source>
        <dbReference type="ARBA" id="ARBA00022989"/>
    </source>
</evidence>
<feature type="compositionally biased region" description="Basic and acidic residues" evidence="6">
    <location>
        <begin position="340"/>
        <end position="350"/>
    </location>
</feature>
<feature type="compositionally biased region" description="Acidic residues" evidence="6">
    <location>
        <begin position="156"/>
        <end position="173"/>
    </location>
</feature>
<dbReference type="GO" id="GO:0005886">
    <property type="term" value="C:plasma membrane"/>
    <property type="evidence" value="ECO:0007669"/>
    <property type="project" value="TreeGrafter"/>
</dbReference>
<feature type="compositionally biased region" description="Polar residues" evidence="6">
    <location>
        <begin position="213"/>
        <end position="225"/>
    </location>
</feature>
<dbReference type="InterPro" id="IPR023271">
    <property type="entry name" value="Aquaporin-like"/>
</dbReference>
<reference evidence="8" key="1">
    <citation type="journal article" date="2022" name="DNA Res.">
        <title>Genome analysis of five recently described species of the CUG-Ser clade uncovers Candida theae as a new hybrid lineage with pathogenic potential in the Candida parapsilosis species complex.</title>
        <authorList>
            <person name="Mixao V."/>
            <person name="Del Olmo V."/>
            <person name="Hegedusova E."/>
            <person name="Saus E."/>
            <person name="Pryszcz L."/>
            <person name="Cillingova A."/>
            <person name="Nosek J."/>
            <person name="Gabaldon T."/>
        </authorList>
    </citation>
    <scope>NUCLEOTIDE SEQUENCE</scope>
    <source>
        <strain evidence="8">CBS 10844</strain>
    </source>
</reference>
<feature type="compositionally biased region" description="Polar residues" evidence="6">
    <location>
        <begin position="352"/>
        <end position="371"/>
    </location>
</feature>
<keyword evidence="3 7" id="KW-1133">Transmembrane helix</keyword>
<sequence length="403" mass="45355">MASRDIVTSKASFSFVQTLLKAMAGNFYVCMAIYLQIMVKPLHVKFLMMLLPVFSFVSLGFTHSVADMTVLIIGKINGAPIPMKELVWKVFLPGALGNMIGGSFFGIVICWYLHLYVVERDKKELNLPEYEFRDEQPELNQDSRVVRQKKPIYDEDVVLNETDPEEQYVDEQPELNQDSRVVRRRKRRPHFNGNYVDDVDNEQLLEEKENVSPPESSLSSENGGEQYNPVPLLDKVTTNLSKIKTRNTINSMSSSKSARSPKGLFPVYGMGPPLARERSIADGTNIIYNTNKDNGNDGDAVGDNDDDDNDDDDDDGVNSAEYIGTKLKKMVTNRSFRSRRASDLESEPVRTKSLSGISRIMSNRPTKTTFVQPIDPPTLIKPKDSKNANDDELDIADLEPTTK</sequence>
<keyword evidence="4 7" id="KW-0472">Membrane</keyword>
<evidence type="ECO:0000256" key="5">
    <source>
        <dbReference type="ARBA" id="ARBA00049660"/>
    </source>
</evidence>
<dbReference type="PANTHER" id="PTHR30520">
    <property type="entry name" value="FORMATE TRANSPORTER-RELATED"/>
    <property type="match status" value="1"/>
</dbReference>
<feature type="transmembrane region" description="Helical" evidence="7">
    <location>
        <begin position="46"/>
        <end position="66"/>
    </location>
</feature>
<dbReference type="GO" id="GO:0015707">
    <property type="term" value="P:nitrite transport"/>
    <property type="evidence" value="ECO:0007669"/>
    <property type="project" value="TreeGrafter"/>
</dbReference>
<evidence type="ECO:0000256" key="1">
    <source>
        <dbReference type="ARBA" id="ARBA00004141"/>
    </source>
</evidence>
<keyword evidence="2 7" id="KW-0812">Transmembrane</keyword>
<evidence type="ECO:0000313" key="9">
    <source>
        <dbReference type="Proteomes" id="UP001202479"/>
    </source>
</evidence>
<proteinExistence type="inferred from homology"/>
<dbReference type="PANTHER" id="PTHR30520:SF6">
    <property type="entry name" value="FORMATE_NITRATE FAMILY TRANSPORTER (EUROFUNG)"/>
    <property type="match status" value="1"/>
</dbReference>
<feature type="region of interest" description="Disordered" evidence="6">
    <location>
        <begin position="156"/>
        <end position="231"/>
    </location>
</feature>
<evidence type="ECO:0000256" key="2">
    <source>
        <dbReference type="ARBA" id="ARBA00022692"/>
    </source>
</evidence>
<dbReference type="Gene3D" id="1.20.1080.10">
    <property type="entry name" value="Glycerol uptake facilitator protein"/>
    <property type="match status" value="1"/>
</dbReference>
<dbReference type="EMBL" id="JAHUZD010000106">
    <property type="protein sequence ID" value="KAI3404220.2"/>
    <property type="molecule type" value="Genomic_DNA"/>
</dbReference>
<gene>
    <name evidence="8" type="ORF">KGF56_002981</name>
</gene>
<feature type="compositionally biased region" description="Acidic residues" evidence="6">
    <location>
        <begin position="300"/>
        <end position="316"/>
    </location>
</feature>
<name>A0AAI9SX80_9ASCO</name>
<evidence type="ECO:0000256" key="6">
    <source>
        <dbReference type="SAM" id="MobiDB-lite"/>
    </source>
</evidence>
<dbReference type="GO" id="GO:0015513">
    <property type="term" value="F:high-affinity secondary active nitrite transmembrane transporter activity"/>
    <property type="evidence" value="ECO:0007669"/>
    <property type="project" value="TreeGrafter"/>
</dbReference>
<comment type="similarity">
    <text evidence="5">Belongs to the FNT transporter (TC 1.A.16) family.</text>
</comment>
<protein>
    <recommendedName>
        <fullName evidence="10">Formate/nitrite transporter</fullName>
    </recommendedName>
</protein>
<organism evidence="8 9">
    <name type="scientific">Candida oxycetoniae</name>
    <dbReference type="NCBI Taxonomy" id="497107"/>
    <lineage>
        <taxon>Eukaryota</taxon>
        <taxon>Fungi</taxon>
        <taxon>Dikarya</taxon>
        <taxon>Ascomycota</taxon>
        <taxon>Saccharomycotina</taxon>
        <taxon>Pichiomycetes</taxon>
        <taxon>Debaryomycetaceae</taxon>
        <taxon>Candida/Lodderomyces clade</taxon>
        <taxon>Candida</taxon>
    </lineage>
</organism>
<dbReference type="GeneID" id="73380598"/>
<accession>A0AAI9SX80</accession>
<feature type="transmembrane region" description="Helical" evidence="7">
    <location>
        <begin position="12"/>
        <end position="34"/>
    </location>
</feature>
<dbReference type="AlphaFoldDB" id="A0AAI9SX80"/>
<keyword evidence="9" id="KW-1185">Reference proteome</keyword>
<dbReference type="RefSeq" id="XP_049179965.1">
    <property type="nucleotide sequence ID" value="XM_049324266.1"/>
</dbReference>
<dbReference type="Proteomes" id="UP001202479">
    <property type="component" value="Unassembled WGS sequence"/>
</dbReference>
<evidence type="ECO:0008006" key="10">
    <source>
        <dbReference type="Google" id="ProtNLM"/>
    </source>
</evidence>
<dbReference type="InterPro" id="IPR000292">
    <property type="entry name" value="For/NO2_transpt"/>
</dbReference>
<dbReference type="Pfam" id="PF01226">
    <property type="entry name" value="Form_Nir_trans"/>
    <property type="match status" value="1"/>
</dbReference>
<evidence type="ECO:0000256" key="7">
    <source>
        <dbReference type="SAM" id="Phobius"/>
    </source>
</evidence>
<feature type="region of interest" description="Disordered" evidence="6">
    <location>
        <begin position="289"/>
        <end position="318"/>
    </location>
</feature>
<comment type="caution">
    <text evidence="8">The sequence shown here is derived from an EMBL/GenBank/DDBJ whole genome shotgun (WGS) entry which is preliminary data.</text>
</comment>